<proteinExistence type="predicted"/>
<dbReference type="PANTHER" id="PTHR24114">
    <property type="entry name" value="LEUCINE RICH REPEAT FAMILY PROTEIN"/>
    <property type="match status" value="1"/>
</dbReference>
<dbReference type="PANTHER" id="PTHR24114:SF2">
    <property type="entry name" value="F-BOX DOMAIN-CONTAINING PROTEIN-RELATED"/>
    <property type="match status" value="1"/>
</dbReference>
<feature type="non-terminal residue" evidence="1">
    <location>
        <position position="1"/>
    </location>
</feature>
<dbReference type="InterPro" id="IPR052394">
    <property type="entry name" value="LRR-containing"/>
</dbReference>
<dbReference type="SMART" id="SM00368">
    <property type="entry name" value="LRR_RI"/>
    <property type="match status" value="2"/>
</dbReference>
<gene>
    <name evidence="1" type="ORF">KIPB_012444</name>
</gene>
<dbReference type="OrthoDB" id="120976at2759"/>
<evidence type="ECO:0000313" key="2">
    <source>
        <dbReference type="Proteomes" id="UP000265618"/>
    </source>
</evidence>
<reference evidence="1 2" key="1">
    <citation type="journal article" date="2018" name="PLoS ONE">
        <title>The draft genome of Kipferlia bialata reveals reductive genome evolution in fornicate parasites.</title>
        <authorList>
            <person name="Tanifuji G."/>
            <person name="Takabayashi S."/>
            <person name="Kume K."/>
            <person name="Takagi M."/>
            <person name="Nakayama T."/>
            <person name="Kamikawa R."/>
            <person name="Inagaki Y."/>
            <person name="Hashimoto T."/>
        </authorList>
    </citation>
    <scope>NUCLEOTIDE SEQUENCE [LARGE SCALE GENOMIC DNA]</scope>
    <source>
        <strain evidence="1">NY0173</strain>
    </source>
</reference>
<dbReference type="Pfam" id="PF13516">
    <property type="entry name" value="LRR_6"/>
    <property type="match status" value="1"/>
</dbReference>
<protein>
    <submittedName>
        <fullName evidence="1">Uncharacterized protein</fullName>
    </submittedName>
</protein>
<keyword evidence="2" id="KW-1185">Reference proteome</keyword>
<name>A0A9K3D6N2_9EUKA</name>
<dbReference type="AlphaFoldDB" id="A0A9K3D6N2"/>
<comment type="caution">
    <text evidence="1">The sequence shown here is derived from an EMBL/GenBank/DDBJ whole genome shotgun (WGS) entry which is preliminary data.</text>
</comment>
<dbReference type="InterPro" id="IPR001611">
    <property type="entry name" value="Leu-rich_rpt"/>
</dbReference>
<evidence type="ECO:0000313" key="1">
    <source>
        <dbReference type="EMBL" id="GIQ89851.1"/>
    </source>
</evidence>
<dbReference type="EMBL" id="BDIP01005502">
    <property type="protein sequence ID" value="GIQ89851.1"/>
    <property type="molecule type" value="Genomic_DNA"/>
</dbReference>
<organism evidence="1 2">
    <name type="scientific">Kipferlia bialata</name>
    <dbReference type="NCBI Taxonomy" id="797122"/>
    <lineage>
        <taxon>Eukaryota</taxon>
        <taxon>Metamonada</taxon>
        <taxon>Carpediemonas-like organisms</taxon>
        <taxon>Kipferlia</taxon>
    </lineage>
</organism>
<dbReference type="Gene3D" id="3.80.10.10">
    <property type="entry name" value="Ribonuclease Inhibitor"/>
    <property type="match status" value="1"/>
</dbReference>
<sequence>EPSCIDLSRALLTPTTLVPILTALEDTPWLRQVNLSHNKLSGCGSVVARFLTNSLSLSLSLDTCGISDHDVITIAHTLGKNLCALESLSLDNNGLSSAVCASLGKAVTSPDSRLRVLSLNGNRLGDTGAEVLLNHVARAPTLQ</sequence>
<dbReference type="InterPro" id="IPR032675">
    <property type="entry name" value="LRR_dom_sf"/>
</dbReference>
<accession>A0A9K3D6N2</accession>
<dbReference type="SUPFAM" id="SSF52047">
    <property type="entry name" value="RNI-like"/>
    <property type="match status" value="1"/>
</dbReference>
<feature type="non-terminal residue" evidence="1">
    <location>
        <position position="143"/>
    </location>
</feature>
<dbReference type="Proteomes" id="UP000265618">
    <property type="component" value="Unassembled WGS sequence"/>
</dbReference>